<name>A0A7V7VVR5_9HYPH</name>
<organism evidence="1 2">
    <name type="scientific">Brucella tritici</name>
    <dbReference type="NCBI Taxonomy" id="94626"/>
    <lineage>
        <taxon>Bacteria</taxon>
        <taxon>Pseudomonadati</taxon>
        <taxon>Pseudomonadota</taxon>
        <taxon>Alphaproteobacteria</taxon>
        <taxon>Hyphomicrobiales</taxon>
        <taxon>Brucellaceae</taxon>
        <taxon>Brucella/Ochrobactrum group</taxon>
        <taxon>Brucella</taxon>
    </lineage>
</organism>
<gene>
    <name evidence="1" type="ORF">F9K94_05745</name>
</gene>
<comment type="caution">
    <text evidence="1">The sequence shown here is derived from an EMBL/GenBank/DDBJ whole genome shotgun (WGS) entry which is preliminary data.</text>
</comment>
<dbReference type="AlphaFoldDB" id="A0A7V7VVR5"/>
<sequence>MEHQHSASAKLNECKYLYLDKAETGPDHSLLIHVVEAKAQSTPIATGLPEIDSGDIPVFPISVDETCNAFKITFEGYILYAVTDETHALVEETEDYSSPLRTYESSRFLNFVEKKTWDFEDSPSIKHYAIVCLDHVIDVACKSEPMIEIRPIDPDILCKMQD</sequence>
<proteinExistence type="predicted"/>
<dbReference type="RefSeq" id="WP_151644208.1">
    <property type="nucleotide sequence ID" value="NZ_WBVY01000002.1"/>
</dbReference>
<accession>A0A7V7VVR5</accession>
<evidence type="ECO:0000313" key="1">
    <source>
        <dbReference type="EMBL" id="KAB2657729.1"/>
    </source>
</evidence>
<protein>
    <submittedName>
        <fullName evidence="1">Uncharacterized protein</fullName>
    </submittedName>
</protein>
<reference evidence="1 2" key="1">
    <citation type="submission" date="2019-09" db="EMBL/GenBank/DDBJ databases">
        <title>Taxonomic organization of the family Brucellaceae based on a phylogenomic approach.</title>
        <authorList>
            <person name="Leclercq S."/>
            <person name="Cloeckaert A."/>
            <person name="Zygmunt M.S."/>
        </authorList>
    </citation>
    <scope>NUCLEOTIDE SEQUENCE [LARGE SCALE GENOMIC DNA]</scope>
    <source>
        <strain evidence="1 2">TA93</strain>
    </source>
</reference>
<evidence type="ECO:0000313" key="2">
    <source>
        <dbReference type="Proteomes" id="UP000460650"/>
    </source>
</evidence>
<dbReference type="EMBL" id="WBVY01000002">
    <property type="protein sequence ID" value="KAB2657729.1"/>
    <property type="molecule type" value="Genomic_DNA"/>
</dbReference>
<dbReference type="Proteomes" id="UP000460650">
    <property type="component" value="Unassembled WGS sequence"/>
</dbReference>